<feature type="signal peptide" evidence="2">
    <location>
        <begin position="1"/>
        <end position="18"/>
    </location>
</feature>
<protein>
    <submittedName>
        <fullName evidence="3">Uncharacterized protein</fullName>
    </submittedName>
</protein>
<proteinExistence type="predicted"/>
<dbReference type="AlphaFoldDB" id="A0A438IK66"/>
<organism evidence="3 4">
    <name type="scientific">Vitis vinifera</name>
    <name type="common">Grape</name>
    <dbReference type="NCBI Taxonomy" id="29760"/>
    <lineage>
        <taxon>Eukaryota</taxon>
        <taxon>Viridiplantae</taxon>
        <taxon>Streptophyta</taxon>
        <taxon>Embryophyta</taxon>
        <taxon>Tracheophyta</taxon>
        <taxon>Spermatophyta</taxon>
        <taxon>Magnoliopsida</taxon>
        <taxon>eudicotyledons</taxon>
        <taxon>Gunneridae</taxon>
        <taxon>Pentapetalae</taxon>
        <taxon>rosids</taxon>
        <taxon>Vitales</taxon>
        <taxon>Vitaceae</taxon>
        <taxon>Viteae</taxon>
        <taxon>Vitis</taxon>
    </lineage>
</organism>
<dbReference type="PANTHER" id="PTHR34427">
    <property type="entry name" value="DUF4283 DOMAIN PROTEIN"/>
    <property type="match status" value="1"/>
</dbReference>
<feature type="region of interest" description="Disordered" evidence="1">
    <location>
        <begin position="191"/>
        <end position="213"/>
    </location>
</feature>
<feature type="compositionally biased region" description="Basic and acidic residues" evidence="1">
    <location>
        <begin position="194"/>
        <end position="204"/>
    </location>
</feature>
<gene>
    <name evidence="3" type="ORF">CK203_030022</name>
</gene>
<keyword evidence="2" id="KW-0732">Signal</keyword>
<name>A0A438IK66_VITVI</name>
<dbReference type="EMBL" id="QGNW01000103">
    <property type="protein sequence ID" value="RVW97081.1"/>
    <property type="molecule type" value="Genomic_DNA"/>
</dbReference>
<feature type="chain" id="PRO_5019163656" evidence="2">
    <location>
        <begin position="19"/>
        <end position="307"/>
    </location>
</feature>
<comment type="caution">
    <text evidence="3">The sequence shown here is derived from an EMBL/GenBank/DDBJ whole genome shotgun (WGS) entry which is preliminary data.</text>
</comment>
<reference evidence="3 4" key="1">
    <citation type="journal article" date="2018" name="PLoS Genet.">
        <title>Population sequencing reveals clonal diversity and ancestral inbreeding in the grapevine cultivar Chardonnay.</title>
        <authorList>
            <person name="Roach M.J."/>
            <person name="Johnson D.L."/>
            <person name="Bohlmann J."/>
            <person name="van Vuuren H.J."/>
            <person name="Jones S.J."/>
            <person name="Pretorius I.S."/>
            <person name="Schmidt S.A."/>
            <person name="Borneman A.R."/>
        </authorList>
    </citation>
    <scope>NUCLEOTIDE SEQUENCE [LARGE SCALE GENOMIC DNA]</scope>
    <source>
        <strain evidence="4">cv. Chardonnay</strain>
        <tissue evidence="3">Leaf</tissue>
    </source>
</reference>
<evidence type="ECO:0000256" key="1">
    <source>
        <dbReference type="SAM" id="MobiDB-lite"/>
    </source>
</evidence>
<sequence length="307" mass="35018">MLLIAMIPWILPVPDTYGREGESRAENRGKRKRSRFVVESKVFEIEAEERNGKSHAIISESKGRVVSWVHLGPASVGLLIEGLIQCTKDGKDGRWEKDWKEKGRIYSLVREANKAGSFIRIGVTDLEKRRFGFRREEKEVDQGVRDSGRSYVEVARGSELRDTSRARVETKEEEIRNNVSRLKQCLIDGGRSQEGSRRGGEINGRDPTGLGDVEPEFGCSAENEDRKDAWVRILGLPISLWVTSILRRVGEECGGFLGIDPLTERKEDLEWARIQVKLNGGPCRVRWRLGWRGRYTSYLCGGRFRRQ</sequence>
<evidence type="ECO:0000313" key="3">
    <source>
        <dbReference type="EMBL" id="RVW97081.1"/>
    </source>
</evidence>
<dbReference type="Proteomes" id="UP000288805">
    <property type="component" value="Unassembled WGS sequence"/>
</dbReference>
<dbReference type="PANTHER" id="PTHR34427:SF5">
    <property type="entry name" value="DUF4283 DOMAIN-CONTAINING PROTEIN"/>
    <property type="match status" value="1"/>
</dbReference>
<accession>A0A438IK66</accession>
<evidence type="ECO:0000313" key="4">
    <source>
        <dbReference type="Proteomes" id="UP000288805"/>
    </source>
</evidence>
<evidence type="ECO:0000256" key="2">
    <source>
        <dbReference type="SAM" id="SignalP"/>
    </source>
</evidence>